<keyword evidence="3 5" id="KW-1133">Transmembrane helix</keyword>
<dbReference type="GO" id="GO:0022857">
    <property type="term" value="F:transmembrane transporter activity"/>
    <property type="evidence" value="ECO:0007669"/>
    <property type="project" value="InterPro"/>
</dbReference>
<dbReference type="Pfam" id="PF12697">
    <property type="entry name" value="Abhydrolase_6"/>
    <property type="match status" value="1"/>
</dbReference>
<dbReference type="InterPro" id="IPR000073">
    <property type="entry name" value="AB_hydrolase_1"/>
</dbReference>
<evidence type="ECO:0000256" key="5">
    <source>
        <dbReference type="SAM" id="Phobius"/>
    </source>
</evidence>
<dbReference type="VEuPathDB" id="FungiDB:BO82DRAFT_392560"/>
<dbReference type="PANTHER" id="PTHR42718:SF23">
    <property type="entry name" value="MAJOR FACILITATOR SUPERFAMILY (MFS) PROFILE DOMAIN-CONTAINING PROTEIN"/>
    <property type="match status" value="1"/>
</dbReference>
<feature type="transmembrane region" description="Helical" evidence="5">
    <location>
        <begin position="172"/>
        <end position="197"/>
    </location>
</feature>
<evidence type="ECO:0000256" key="3">
    <source>
        <dbReference type="ARBA" id="ARBA00022989"/>
    </source>
</evidence>
<comment type="subcellular location">
    <subcellularLocation>
        <location evidence="1">Membrane</location>
        <topology evidence="1">Multi-pass membrane protein</topology>
    </subcellularLocation>
</comment>
<gene>
    <name evidence="7" type="ORF">BO82DRAFT_392560</name>
</gene>
<evidence type="ECO:0000256" key="4">
    <source>
        <dbReference type="ARBA" id="ARBA00023136"/>
    </source>
</evidence>
<feature type="transmembrane region" description="Helical" evidence="5">
    <location>
        <begin position="203"/>
        <end position="221"/>
    </location>
</feature>
<dbReference type="SUPFAM" id="SSF103473">
    <property type="entry name" value="MFS general substrate transporter"/>
    <property type="match status" value="2"/>
</dbReference>
<dbReference type="EMBL" id="KZ821704">
    <property type="protein sequence ID" value="PYH81119.1"/>
    <property type="molecule type" value="Genomic_DNA"/>
</dbReference>
<feature type="transmembrane region" description="Helical" evidence="5">
    <location>
        <begin position="311"/>
        <end position="333"/>
    </location>
</feature>
<dbReference type="GeneID" id="37141368"/>
<dbReference type="Gene3D" id="1.20.1250.20">
    <property type="entry name" value="MFS general substrate transporter like domains"/>
    <property type="match status" value="2"/>
</dbReference>
<name>A0A319CAM9_9EURO</name>
<feature type="transmembrane region" description="Helical" evidence="5">
    <location>
        <begin position="485"/>
        <end position="505"/>
    </location>
</feature>
<dbReference type="PANTHER" id="PTHR42718">
    <property type="entry name" value="MAJOR FACILITATOR SUPERFAMILY MULTIDRUG TRANSPORTER MFSC"/>
    <property type="match status" value="1"/>
</dbReference>
<feature type="transmembrane region" description="Helical" evidence="5">
    <location>
        <begin position="141"/>
        <end position="160"/>
    </location>
</feature>
<organism evidence="7 8">
    <name type="scientific">Aspergillus uvarum CBS 121591</name>
    <dbReference type="NCBI Taxonomy" id="1448315"/>
    <lineage>
        <taxon>Eukaryota</taxon>
        <taxon>Fungi</taxon>
        <taxon>Dikarya</taxon>
        <taxon>Ascomycota</taxon>
        <taxon>Pezizomycotina</taxon>
        <taxon>Eurotiomycetes</taxon>
        <taxon>Eurotiomycetidae</taxon>
        <taxon>Eurotiales</taxon>
        <taxon>Aspergillaceae</taxon>
        <taxon>Aspergillus</taxon>
        <taxon>Aspergillus subgen. Circumdati</taxon>
    </lineage>
</organism>
<evidence type="ECO:0000313" key="8">
    <source>
        <dbReference type="Proteomes" id="UP000248340"/>
    </source>
</evidence>
<dbReference type="SUPFAM" id="SSF53474">
    <property type="entry name" value="alpha/beta-Hydrolases"/>
    <property type="match status" value="1"/>
</dbReference>
<feature type="transmembrane region" description="Helical" evidence="5">
    <location>
        <begin position="81"/>
        <end position="99"/>
    </location>
</feature>
<dbReference type="InterPro" id="IPR011701">
    <property type="entry name" value="MFS"/>
</dbReference>
<dbReference type="AlphaFoldDB" id="A0A319CAM9"/>
<evidence type="ECO:0000256" key="1">
    <source>
        <dbReference type="ARBA" id="ARBA00004141"/>
    </source>
</evidence>
<feature type="transmembrane region" description="Helical" evidence="5">
    <location>
        <begin position="241"/>
        <end position="260"/>
    </location>
</feature>
<dbReference type="OrthoDB" id="2985014at2759"/>
<evidence type="ECO:0000256" key="2">
    <source>
        <dbReference type="ARBA" id="ARBA00022692"/>
    </source>
</evidence>
<sequence length="868" mass="93245">MERPTEGGLPSEKSDGVTTAIAATSPIDDEARPAVFSSTVQEIMFVAVATMAIAMSSLVSGAVTVITAQVQNDLNMTTAELTWLSGSSSLAAGSFLLFFGRLADLFGRKTLFLGSMVLFAVFSLAAGFSKTPLQLDILNGVMGLMSAASVPPGQGMLANIYQRPSKRKNRVFACFSAGNPMGFVFGSVFSGIATQLFNWRASYFLLAIIYVVVVIVAVFSVPVDNSPKTEISGQAIKKFDIVGTLLTIAGIGMFSGALSLGSDAPQGWKTPYVLVLLILGALFMIAFVFWENWYAYPLVPMSIWRDRDFSLVIAILLLGFLAFPIMSFWVSLFMQRIKGYSPLMVAVHMLPMAIGGIIVNIIAGLIMHRVSNSLLMAVGATAYVGSFLLMGLQHSDSIYWAFIFPGLVLAVVGADFEFCVANMYVMSSLPPTQQSIAGGILQTVTKLCVTIGMGISTAIYDAVVAKGTATGGYFKGDPIEPYSATFLYCAGIASLGIPLCAFLRIGSQGNTGGKEGSEVDSEALSASRGSCLHGNRLHYCEDVQLMSSTFSTTMTTPWNKGTHSALVPLPGPETGPSLFLSAAGPERQNANGTLAPAVIIEAGLGSSHVEWVAVQRLLAARARVYTYDRAGYGRSPPSPLAPTAHNRVHELTQLLDAAQIPPPYVLVGHSYGGVLVREFLRQRGPDVVVGMVIVDSPRAQTPLPPDWPSLMGRSDYYAIVGLDENFAVTPEEYQAIKEDEVRNRATAEAELALIAAGTKDLNEAIPEGMQSLGDGRLSVIFANESVDFGKVYAYGVEHGHGTEEARQRLADRLAVMEEMDERGQREHLSLSSRSRFVYAKGKARTHNLQFVAPEVIRDEVLWVLELMG</sequence>
<keyword evidence="2 5" id="KW-0812">Transmembrane</keyword>
<dbReference type="GO" id="GO:0016020">
    <property type="term" value="C:membrane"/>
    <property type="evidence" value="ECO:0007669"/>
    <property type="project" value="UniProtKB-SubCell"/>
</dbReference>
<evidence type="ECO:0000259" key="6">
    <source>
        <dbReference type="PROSITE" id="PS50850"/>
    </source>
</evidence>
<dbReference type="Proteomes" id="UP000248340">
    <property type="component" value="Unassembled WGS sequence"/>
</dbReference>
<dbReference type="InterPro" id="IPR036259">
    <property type="entry name" value="MFS_trans_sf"/>
</dbReference>
<feature type="transmembrane region" description="Helical" evidence="5">
    <location>
        <begin position="43"/>
        <end position="69"/>
    </location>
</feature>
<protein>
    <recommendedName>
        <fullName evidence="6">Major facilitator superfamily (MFS) profile domain-containing protein</fullName>
    </recommendedName>
</protein>
<reference evidence="7 8" key="1">
    <citation type="submission" date="2016-12" db="EMBL/GenBank/DDBJ databases">
        <title>The genomes of Aspergillus section Nigri reveals drivers in fungal speciation.</title>
        <authorList>
            <consortium name="DOE Joint Genome Institute"/>
            <person name="Vesth T.C."/>
            <person name="Nybo J."/>
            <person name="Theobald S."/>
            <person name="Brandl J."/>
            <person name="Frisvad J.C."/>
            <person name="Nielsen K.F."/>
            <person name="Lyhne E.K."/>
            <person name="Kogle M.E."/>
            <person name="Kuo A."/>
            <person name="Riley R."/>
            <person name="Clum A."/>
            <person name="Nolan M."/>
            <person name="Lipzen A."/>
            <person name="Salamov A."/>
            <person name="Henrissat B."/>
            <person name="Wiebenga A."/>
            <person name="De Vries R.P."/>
            <person name="Grigoriev I.V."/>
            <person name="Mortensen U.H."/>
            <person name="Andersen M.R."/>
            <person name="Baker S.E."/>
        </authorList>
    </citation>
    <scope>NUCLEOTIDE SEQUENCE [LARGE SCALE GENOMIC DNA]</scope>
    <source>
        <strain evidence="7 8">CBS 121591</strain>
    </source>
</reference>
<dbReference type="RefSeq" id="XP_025491319.1">
    <property type="nucleotide sequence ID" value="XM_025638626.1"/>
</dbReference>
<keyword evidence="4 5" id="KW-0472">Membrane</keyword>
<feature type="domain" description="Major facilitator superfamily (MFS) profile" evidence="6">
    <location>
        <begin position="45"/>
        <end position="508"/>
    </location>
</feature>
<dbReference type="Gene3D" id="3.40.50.1820">
    <property type="entry name" value="alpha/beta hydrolase"/>
    <property type="match status" value="1"/>
</dbReference>
<proteinExistence type="predicted"/>
<keyword evidence="8" id="KW-1185">Reference proteome</keyword>
<feature type="transmembrane region" description="Helical" evidence="5">
    <location>
        <begin position="374"/>
        <end position="392"/>
    </location>
</feature>
<feature type="transmembrane region" description="Helical" evidence="5">
    <location>
        <begin position="111"/>
        <end position="129"/>
    </location>
</feature>
<dbReference type="PROSITE" id="PS50850">
    <property type="entry name" value="MFS"/>
    <property type="match status" value="1"/>
</dbReference>
<feature type="transmembrane region" description="Helical" evidence="5">
    <location>
        <begin position="345"/>
        <end position="367"/>
    </location>
</feature>
<dbReference type="InterPro" id="IPR020846">
    <property type="entry name" value="MFS_dom"/>
</dbReference>
<evidence type="ECO:0000313" key="7">
    <source>
        <dbReference type="EMBL" id="PYH81119.1"/>
    </source>
</evidence>
<dbReference type="InterPro" id="IPR029058">
    <property type="entry name" value="AB_hydrolase_fold"/>
</dbReference>
<accession>A0A319CAM9</accession>
<feature type="transmembrane region" description="Helical" evidence="5">
    <location>
        <begin position="272"/>
        <end position="290"/>
    </location>
</feature>
<feature type="transmembrane region" description="Helical" evidence="5">
    <location>
        <begin position="398"/>
        <end position="426"/>
    </location>
</feature>
<dbReference type="Pfam" id="PF07690">
    <property type="entry name" value="MFS_1"/>
    <property type="match status" value="1"/>
</dbReference>